<dbReference type="Proteomes" id="UP000004079">
    <property type="component" value="Unassembled WGS sequence"/>
</dbReference>
<dbReference type="STRING" id="649760.HMPREF0971_00478"/>
<name>D1QNE2_9BACT</name>
<dbReference type="EMBL" id="ACUZ02000004">
    <property type="protein sequence ID" value="EFB33199.1"/>
    <property type="molecule type" value="Genomic_DNA"/>
</dbReference>
<sequence length="52" mass="6153">MAKKKPRLNVEAYFFLKCFSSLFLRSHEFIENLYCFHYQSGAKIGKSFNELA</sequence>
<protein>
    <submittedName>
        <fullName evidence="1">Uncharacterized protein</fullName>
    </submittedName>
</protein>
<gene>
    <name evidence="1" type="ORF">HMPREF0971_00478</name>
</gene>
<dbReference type="AlphaFoldDB" id="D1QNE2"/>
<accession>D1QNE2</accession>
<comment type="caution">
    <text evidence="1">The sequence shown here is derived from an EMBL/GenBank/DDBJ whole genome shotgun (WGS) entry which is preliminary data.</text>
</comment>
<organism evidence="1 2">
    <name type="scientific">Segatella oris F0302</name>
    <dbReference type="NCBI Taxonomy" id="649760"/>
    <lineage>
        <taxon>Bacteria</taxon>
        <taxon>Pseudomonadati</taxon>
        <taxon>Bacteroidota</taxon>
        <taxon>Bacteroidia</taxon>
        <taxon>Bacteroidales</taxon>
        <taxon>Prevotellaceae</taxon>
        <taxon>Segatella</taxon>
    </lineage>
</organism>
<reference evidence="1 2" key="1">
    <citation type="submission" date="2009-11" db="EMBL/GenBank/DDBJ databases">
        <authorList>
            <person name="Weinstock G."/>
            <person name="Sodergren E."/>
            <person name="Clifton S."/>
            <person name="Fulton L."/>
            <person name="Fulton B."/>
            <person name="Courtney L."/>
            <person name="Fronick C."/>
            <person name="Harrison M."/>
            <person name="Strong C."/>
            <person name="Farmer C."/>
            <person name="Delahaunty K."/>
            <person name="Markovic C."/>
            <person name="Hall O."/>
            <person name="Minx P."/>
            <person name="Tomlinson C."/>
            <person name="Mitreva M."/>
            <person name="Nelson J."/>
            <person name="Hou S."/>
            <person name="Wollam A."/>
            <person name="Pepin K.H."/>
            <person name="Johnson M."/>
            <person name="Bhonagiri V."/>
            <person name="Nash W.E."/>
            <person name="Warren W."/>
            <person name="Chinwalla A."/>
            <person name="Mardis E.R."/>
            <person name="Wilson R.K."/>
        </authorList>
    </citation>
    <scope>NUCLEOTIDE SEQUENCE [LARGE SCALE GENOMIC DNA]</scope>
    <source>
        <strain evidence="1 2">F0302</strain>
    </source>
</reference>
<evidence type="ECO:0000313" key="1">
    <source>
        <dbReference type="EMBL" id="EFB33199.1"/>
    </source>
</evidence>
<proteinExistence type="predicted"/>
<dbReference type="HOGENOM" id="CLU_3083263_0_0_10"/>
<evidence type="ECO:0000313" key="2">
    <source>
        <dbReference type="Proteomes" id="UP000004079"/>
    </source>
</evidence>